<gene>
    <name evidence="1" type="ORF">QBC36DRAFT_336371</name>
</gene>
<evidence type="ECO:0000313" key="2">
    <source>
        <dbReference type="Proteomes" id="UP001302321"/>
    </source>
</evidence>
<keyword evidence="2" id="KW-1185">Reference proteome</keyword>
<organism evidence="1 2">
    <name type="scientific">Triangularia setosa</name>
    <dbReference type="NCBI Taxonomy" id="2587417"/>
    <lineage>
        <taxon>Eukaryota</taxon>
        <taxon>Fungi</taxon>
        <taxon>Dikarya</taxon>
        <taxon>Ascomycota</taxon>
        <taxon>Pezizomycotina</taxon>
        <taxon>Sordariomycetes</taxon>
        <taxon>Sordariomycetidae</taxon>
        <taxon>Sordariales</taxon>
        <taxon>Podosporaceae</taxon>
        <taxon>Triangularia</taxon>
    </lineage>
</organism>
<proteinExistence type="predicted"/>
<sequence>MARIRQTARRSRPVITWTRFYLPVEQEWPTWAVNYDVHVGPLADVNGAGNIWLGRMVKSPEQAAYIISWHDLKDFKAFQSSPACAEFLQNLPESNNLQASIENSSSTLSSMTIEDASSSSPPAPASSRFLILEESTHIPHADVEGRVTLNAFLVPRKTDDDSTRSAYDSLREELCRFQPSGSEFIEGHDLWWETNITTWFWVLAEDNWVQSKFGKLEQALEDDSRVICEFHLWPRKYGATPEHEAASAADPQARESWREAVAKVMPPVTSWVQERWDVLEVPRYEPPYEPDEKELERRRKVQDFIEYHRQNPPLERRWCGTR</sequence>
<reference evidence="1" key="2">
    <citation type="submission" date="2023-05" db="EMBL/GenBank/DDBJ databases">
        <authorList>
            <consortium name="Lawrence Berkeley National Laboratory"/>
            <person name="Steindorff A."/>
            <person name="Hensen N."/>
            <person name="Bonometti L."/>
            <person name="Westerberg I."/>
            <person name="Brannstrom I.O."/>
            <person name="Guillou S."/>
            <person name="Cros-Aarteil S."/>
            <person name="Calhoun S."/>
            <person name="Haridas S."/>
            <person name="Kuo A."/>
            <person name="Mondo S."/>
            <person name="Pangilinan J."/>
            <person name="Riley R."/>
            <person name="Labutti K."/>
            <person name="Andreopoulos B."/>
            <person name="Lipzen A."/>
            <person name="Chen C."/>
            <person name="Yanf M."/>
            <person name="Daum C."/>
            <person name="Ng V."/>
            <person name="Clum A."/>
            <person name="Ohm R."/>
            <person name="Martin F."/>
            <person name="Silar P."/>
            <person name="Natvig D."/>
            <person name="Lalanne C."/>
            <person name="Gautier V."/>
            <person name="Ament-Velasquez S.L."/>
            <person name="Kruys A."/>
            <person name="Hutchinson M.I."/>
            <person name="Powell A.J."/>
            <person name="Barry K."/>
            <person name="Miller A.N."/>
            <person name="Grigoriev I.V."/>
            <person name="Debuchy R."/>
            <person name="Gladieux P."/>
            <person name="Thoren M.H."/>
            <person name="Johannesson H."/>
        </authorList>
    </citation>
    <scope>NUCLEOTIDE SEQUENCE</scope>
    <source>
        <strain evidence="1">CBS 892.96</strain>
    </source>
</reference>
<reference evidence="1" key="1">
    <citation type="journal article" date="2023" name="Mol. Phylogenet. Evol.">
        <title>Genome-scale phylogeny and comparative genomics of the fungal order Sordariales.</title>
        <authorList>
            <person name="Hensen N."/>
            <person name="Bonometti L."/>
            <person name="Westerberg I."/>
            <person name="Brannstrom I.O."/>
            <person name="Guillou S."/>
            <person name="Cros-Aarteil S."/>
            <person name="Calhoun S."/>
            <person name="Haridas S."/>
            <person name="Kuo A."/>
            <person name="Mondo S."/>
            <person name="Pangilinan J."/>
            <person name="Riley R."/>
            <person name="LaButti K."/>
            <person name="Andreopoulos B."/>
            <person name="Lipzen A."/>
            <person name="Chen C."/>
            <person name="Yan M."/>
            <person name="Daum C."/>
            <person name="Ng V."/>
            <person name="Clum A."/>
            <person name="Steindorff A."/>
            <person name="Ohm R.A."/>
            <person name="Martin F."/>
            <person name="Silar P."/>
            <person name="Natvig D.O."/>
            <person name="Lalanne C."/>
            <person name="Gautier V."/>
            <person name="Ament-Velasquez S.L."/>
            <person name="Kruys A."/>
            <person name="Hutchinson M.I."/>
            <person name="Powell A.J."/>
            <person name="Barry K."/>
            <person name="Miller A.N."/>
            <person name="Grigoriev I.V."/>
            <person name="Debuchy R."/>
            <person name="Gladieux P."/>
            <person name="Hiltunen Thoren M."/>
            <person name="Johannesson H."/>
        </authorList>
    </citation>
    <scope>NUCLEOTIDE SEQUENCE</scope>
    <source>
        <strain evidence="1">CBS 892.96</strain>
    </source>
</reference>
<dbReference type="AlphaFoldDB" id="A0AAN6W0D9"/>
<evidence type="ECO:0000313" key="1">
    <source>
        <dbReference type="EMBL" id="KAK4173149.1"/>
    </source>
</evidence>
<dbReference type="Proteomes" id="UP001302321">
    <property type="component" value="Unassembled WGS sequence"/>
</dbReference>
<accession>A0AAN6W0D9</accession>
<dbReference type="EMBL" id="MU866364">
    <property type="protein sequence ID" value="KAK4173149.1"/>
    <property type="molecule type" value="Genomic_DNA"/>
</dbReference>
<evidence type="ECO:0008006" key="3">
    <source>
        <dbReference type="Google" id="ProtNLM"/>
    </source>
</evidence>
<comment type="caution">
    <text evidence="1">The sequence shown here is derived from an EMBL/GenBank/DDBJ whole genome shotgun (WGS) entry which is preliminary data.</text>
</comment>
<protein>
    <recommendedName>
        <fullName evidence="3">ABM domain-containing protein</fullName>
    </recommendedName>
</protein>
<name>A0AAN6W0D9_9PEZI</name>